<name>A0ABR2IN05_9EUKA</name>
<keyword evidence="3" id="KW-1185">Reference proteome</keyword>
<protein>
    <recommendedName>
        <fullName evidence="4">Tubby C-terminal domain-containing protein</fullName>
    </recommendedName>
</protein>
<dbReference type="EMBL" id="JAPFFF010000015">
    <property type="protein sequence ID" value="KAK8866369.1"/>
    <property type="molecule type" value="Genomic_DNA"/>
</dbReference>
<evidence type="ECO:0000313" key="3">
    <source>
        <dbReference type="Proteomes" id="UP001470230"/>
    </source>
</evidence>
<feature type="region of interest" description="Disordered" evidence="1">
    <location>
        <begin position="1"/>
        <end position="26"/>
    </location>
</feature>
<comment type="caution">
    <text evidence="2">The sequence shown here is derived from an EMBL/GenBank/DDBJ whole genome shotgun (WGS) entry which is preliminary data.</text>
</comment>
<dbReference type="Proteomes" id="UP001470230">
    <property type="component" value="Unassembled WGS sequence"/>
</dbReference>
<evidence type="ECO:0000313" key="2">
    <source>
        <dbReference type="EMBL" id="KAK8866369.1"/>
    </source>
</evidence>
<evidence type="ECO:0000256" key="1">
    <source>
        <dbReference type="SAM" id="MobiDB-lite"/>
    </source>
</evidence>
<proteinExistence type="predicted"/>
<dbReference type="InterPro" id="IPR025659">
    <property type="entry name" value="Tubby-like_C"/>
</dbReference>
<reference evidence="2 3" key="1">
    <citation type="submission" date="2024-04" db="EMBL/GenBank/DDBJ databases">
        <title>Tritrichomonas musculus Genome.</title>
        <authorList>
            <person name="Alves-Ferreira E."/>
            <person name="Grigg M."/>
            <person name="Lorenzi H."/>
            <person name="Galac M."/>
        </authorList>
    </citation>
    <scope>NUCLEOTIDE SEQUENCE [LARGE SCALE GENOMIC DNA]</scope>
    <source>
        <strain evidence="2 3">EAF2021</strain>
    </source>
</reference>
<evidence type="ECO:0008006" key="4">
    <source>
        <dbReference type="Google" id="ProtNLM"/>
    </source>
</evidence>
<dbReference type="SUPFAM" id="SSF54518">
    <property type="entry name" value="Tubby C-terminal domain-like"/>
    <property type="match status" value="1"/>
</dbReference>
<organism evidence="2 3">
    <name type="scientific">Tritrichomonas musculus</name>
    <dbReference type="NCBI Taxonomy" id="1915356"/>
    <lineage>
        <taxon>Eukaryota</taxon>
        <taxon>Metamonada</taxon>
        <taxon>Parabasalia</taxon>
        <taxon>Tritrichomonadida</taxon>
        <taxon>Tritrichomonadidae</taxon>
        <taxon>Tritrichomonas</taxon>
    </lineage>
</organism>
<gene>
    <name evidence="2" type="ORF">M9Y10_009331</name>
</gene>
<accession>A0ABR2IN05</accession>
<sequence>MDTDQTCKENIEPNEQQHNPDDLKPTQLPLSISKIKGLSFRKRVDPSVSSSKNTYQIHRQVKHTIKGTRIYFQMKKGNQVLFSTKLKGKRPDDPIPIATGSEMHYSSDKFAGYLHSGNKHTIYSLRAQTTFGKELISILFESPNGDKSLPKKISVTFFLKDSLIPTKLINLEPNFNDDGFFELNFHNKPVIPSIKNCILINQENNCEFMISRKVSDDVLEAEAVNIMSPLAVFAIILSLYQSPF</sequence>
<feature type="compositionally biased region" description="Basic and acidic residues" evidence="1">
    <location>
        <begin position="1"/>
        <end position="11"/>
    </location>
</feature>